<dbReference type="AlphaFoldDB" id="A0A318T989"/>
<keyword evidence="1" id="KW-0472">Membrane</keyword>
<protein>
    <submittedName>
        <fullName evidence="5">Diguanylate cyclase/phosphodiesterase</fullName>
    </submittedName>
</protein>
<dbReference type="EMBL" id="QJTI01000018">
    <property type="protein sequence ID" value="PYF01702.1"/>
    <property type="molecule type" value="Genomic_DNA"/>
</dbReference>
<dbReference type="InterPro" id="IPR029787">
    <property type="entry name" value="Nucleotide_cyclase"/>
</dbReference>
<dbReference type="Gene3D" id="6.10.340.10">
    <property type="match status" value="1"/>
</dbReference>
<evidence type="ECO:0000313" key="6">
    <source>
        <dbReference type="Proteomes" id="UP000248148"/>
    </source>
</evidence>
<dbReference type="GO" id="GO:0071111">
    <property type="term" value="F:cyclic-guanylate-specific phosphodiesterase activity"/>
    <property type="evidence" value="ECO:0007669"/>
    <property type="project" value="InterPro"/>
</dbReference>
<dbReference type="PROSITE" id="PS50885">
    <property type="entry name" value="HAMP"/>
    <property type="match status" value="1"/>
</dbReference>
<dbReference type="PROSITE" id="PS50883">
    <property type="entry name" value="EAL"/>
    <property type="match status" value="1"/>
</dbReference>
<dbReference type="InterPro" id="IPR003660">
    <property type="entry name" value="HAMP_dom"/>
</dbReference>
<dbReference type="PANTHER" id="PTHR33121">
    <property type="entry name" value="CYCLIC DI-GMP PHOSPHODIESTERASE PDEF"/>
    <property type="match status" value="1"/>
</dbReference>
<reference evidence="5 6" key="1">
    <citation type="submission" date="2018-06" db="EMBL/GenBank/DDBJ databases">
        <title>Genomic Encyclopedia of Archaeal and Bacterial Type Strains, Phase II (KMG-II): from individual species to whole genera.</title>
        <authorList>
            <person name="Goeker M."/>
        </authorList>
    </citation>
    <scope>NUCLEOTIDE SEQUENCE [LARGE SCALE GENOMIC DNA]</scope>
    <source>
        <strain evidence="5 6">JCM 11668</strain>
    </source>
</reference>
<dbReference type="PANTHER" id="PTHR33121:SF79">
    <property type="entry name" value="CYCLIC DI-GMP PHOSPHODIESTERASE PDED-RELATED"/>
    <property type="match status" value="1"/>
</dbReference>
<feature type="transmembrane region" description="Helical" evidence="1">
    <location>
        <begin position="28"/>
        <end position="48"/>
    </location>
</feature>
<feature type="domain" description="GGDEF" evidence="4">
    <location>
        <begin position="166"/>
        <end position="320"/>
    </location>
</feature>
<comment type="caution">
    <text evidence="5">The sequence shown here is derived from an EMBL/GenBank/DDBJ whole genome shotgun (WGS) entry which is preliminary data.</text>
</comment>
<dbReference type="SUPFAM" id="SSF141868">
    <property type="entry name" value="EAL domain-like"/>
    <property type="match status" value="1"/>
</dbReference>
<dbReference type="InterPro" id="IPR043128">
    <property type="entry name" value="Rev_trsase/Diguanyl_cyclase"/>
</dbReference>
<sequence>MSMNGAEVSYAPETAVALKGKGINSVPIRFGLLALGLALISGIGQALIWQQEVLEHTPLVVAALVFALIVVVQAGVTYFAARKMASNIKALQDSTEALAAGNLDAPIAIECSCEVGGLADAFRHLVGRLNANLRRKNMIAHSDPLTGLPNRVVLTHLLECLTTAEMPGSVMFIDLQGFKKVNDAFGYRAGDQLLCDVGRRLARVGFAREISQLEWGVSNFGEFERRPPADLTLARFAADQFVALLPGVVDVDHCERHAKGVLQALTLPFDIGGTEFTLSAHLGIARVPVDSRDPSEILYFADLAMVAAKTERKPWRFFCSALSDGAIDRSRLESELRQALERGDIELHYQPQVDTRTGRLCGVEALARWPHRVRGMISPAVFIPLAEQAGLMSALGSHVLRSAVQQCADWQREGQPRRVAINISAAQFDDPHFVRDALATIADCGADPHLIEFEITESMAMSDLPAAQQNLIFLREAGVQIAVDDFGTGFSNLSQLARLPFTTLKVDRSLIEGIGSSPKGEVLVKTIVTMADGLGYTIVAEGVETADQRAWLEAQGCYVHQGFLFAKPMPADQLDEWRQHHSLDGMIGRLQRLSERKPRTPSLALISNAG</sequence>
<dbReference type="InterPro" id="IPR000160">
    <property type="entry name" value="GGDEF_dom"/>
</dbReference>
<dbReference type="NCBIfam" id="TIGR00254">
    <property type="entry name" value="GGDEF"/>
    <property type="match status" value="1"/>
</dbReference>
<dbReference type="GO" id="GO:0016020">
    <property type="term" value="C:membrane"/>
    <property type="evidence" value="ECO:0007669"/>
    <property type="project" value="InterPro"/>
</dbReference>
<evidence type="ECO:0000259" key="4">
    <source>
        <dbReference type="PROSITE" id="PS50887"/>
    </source>
</evidence>
<dbReference type="SUPFAM" id="SSF55073">
    <property type="entry name" value="Nucleotide cyclase"/>
    <property type="match status" value="1"/>
</dbReference>
<dbReference type="SMART" id="SM00052">
    <property type="entry name" value="EAL"/>
    <property type="match status" value="1"/>
</dbReference>
<evidence type="ECO:0000259" key="2">
    <source>
        <dbReference type="PROSITE" id="PS50883"/>
    </source>
</evidence>
<dbReference type="RefSeq" id="WP_110781601.1">
    <property type="nucleotide sequence ID" value="NZ_QJTI01000018.1"/>
</dbReference>
<organism evidence="5 6">
    <name type="scientific">Rhodopseudomonas faecalis</name>
    <dbReference type="NCBI Taxonomy" id="99655"/>
    <lineage>
        <taxon>Bacteria</taxon>
        <taxon>Pseudomonadati</taxon>
        <taxon>Pseudomonadota</taxon>
        <taxon>Alphaproteobacteria</taxon>
        <taxon>Hyphomicrobiales</taxon>
        <taxon>Nitrobacteraceae</taxon>
        <taxon>Rhodopseudomonas</taxon>
    </lineage>
</organism>
<gene>
    <name evidence="5" type="ORF">BJ122_11812</name>
</gene>
<dbReference type="GO" id="GO:0007165">
    <property type="term" value="P:signal transduction"/>
    <property type="evidence" value="ECO:0007669"/>
    <property type="project" value="InterPro"/>
</dbReference>
<dbReference type="Gene3D" id="3.20.20.450">
    <property type="entry name" value="EAL domain"/>
    <property type="match status" value="1"/>
</dbReference>
<dbReference type="SMART" id="SM00267">
    <property type="entry name" value="GGDEF"/>
    <property type="match status" value="1"/>
</dbReference>
<dbReference type="Gene3D" id="3.30.70.270">
    <property type="match status" value="1"/>
</dbReference>
<keyword evidence="1" id="KW-0812">Transmembrane</keyword>
<evidence type="ECO:0000259" key="3">
    <source>
        <dbReference type="PROSITE" id="PS50885"/>
    </source>
</evidence>
<feature type="transmembrane region" description="Helical" evidence="1">
    <location>
        <begin position="60"/>
        <end position="81"/>
    </location>
</feature>
<dbReference type="SMART" id="SM00304">
    <property type="entry name" value="HAMP"/>
    <property type="match status" value="1"/>
</dbReference>
<keyword evidence="6" id="KW-1185">Reference proteome</keyword>
<accession>A0A318T989</accession>
<dbReference type="CDD" id="cd01948">
    <property type="entry name" value="EAL"/>
    <property type="match status" value="1"/>
</dbReference>
<dbReference type="Pfam" id="PF00563">
    <property type="entry name" value="EAL"/>
    <property type="match status" value="1"/>
</dbReference>
<evidence type="ECO:0000256" key="1">
    <source>
        <dbReference type="SAM" id="Phobius"/>
    </source>
</evidence>
<name>A0A318T989_9BRAD</name>
<evidence type="ECO:0000313" key="5">
    <source>
        <dbReference type="EMBL" id="PYF01702.1"/>
    </source>
</evidence>
<dbReference type="Pfam" id="PF00990">
    <property type="entry name" value="GGDEF"/>
    <property type="match status" value="2"/>
</dbReference>
<dbReference type="OrthoDB" id="9814202at2"/>
<dbReference type="CDD" id="cd06225">
    <property type="entry name" value="HAMP"/>
    <property type="match status" value="1"/>
</dbReference>
<dbReference type="InterPro" id="IPR035919">
    <property type="entry name" value="EAL_sf"/>
</dbReference>
<dbReference type="InterPro" id="IPR001633">
    <property type="entry name" value="EAL_dom"/>
</dbReference>
<feature type="domain" description="HAMP" evidence="3">
    <location>
        <begin position="82"/>
        <end position="134"/>
    </location>
</feature>
<dbReference type="CDD" id="cd01949">
    <property type="entry name" value="GGDEF"/>
    <property type="match status" value="1"/>
</dbReference>
<dbReference type="Proteomes" id="UP000248148">
    <property type="component" value="Unassembled WGS sequence"/>
</dbReference>
<dbReference type="InterPro" id="IPR050706">
    <property type="entry name" value="Cyclic-di-GMP_PDE-like"/>
</dbReference>
<keyword evidence="1" id="KW-1133">Transmembrane helix</keyword>
<dbReference type="PROSITE" id="PS50887">
    <property type="entry name" value="GGDEF"/>
    <property type="match status" value="1"/>
</dbReference>
<feature type="domain" description="EAL" evidence="2">
    <location>
        <begin position="329"/>
        <end position="582"/>
    </location>
</feature>
<proteinExistence type="predicted"/>